<dbReference type="EMBL" id="BOVJ01000068">
    <property type="protein sequence ID" value="GIQ63658.1"/>
    <property type="molecule type" value="Genomic_DNA"/>
</dbReference>
<sequence>MIYILATIIVAIGSAALIVLAAFGIMALLVFIPLPAAFCAAFALFVLVLGVVTKEAEENERK</sequence>
<protein>
    <submittedName>
        <fullName evidence="2">Uncharacterized protein</fullName>
    </submittedName>
</protein>
<keyword evidence="1" id="KW-0812">Transmembrane</keyword>
<evidence type="ECO:0000313" key="3">
    <source>
        <dbReference type="Proteomes" id="UP000680304"/>
    </source>
</evidence>
<feature type="transmembrane region" description="Helical" evidence="1">
    <location>
        <begin position="7"/>
        <end position="28"/>
    </location>
</feature>
<organism evidence="2 3">
    <name type="scientific">Paenibacillus cisolokensis</name>
    <dbReference type="NCBI Taxonomy" id="1658519"/>
    <lineage>
        <taxon>Bacteria</taxon>
        <taxon>Bacillati</taxon>
        <taxon>Bacillota</taxon>
        <taxon>Bacilli</taxon>
        <taxon>Bacillales</taxon>
        <taxon>Paenibacillaceae</taxon>
        <taxon>Paenibacillus</taxon>
    </lineage>
</organism>
<evidence type="ECO:0000256" key="1">
    <source>
        <dbReference type="SAM" id="Phobius"/>
    </source>
</evidence>
<dbReference type="Proteomes" id="UP000680304">
    <property type="component" value="Unassembled WGS sequence"/>
</dbReference>
<comment type="caution">
    <text evidence="2">The sequence shown here is derived from an EMBL/GenBank/DDBJ whole genome shotgun (WGS) entry which is preliminary data.</text>
</comment>
<keyword evidence="1" id="KW-0472">Membrane</keyword>
<reference evidence="2 3" key="1">
    <citation type="submission" date="2021-04" db="EMBL/GenBank/DDBJ databases">
        <title>Draft genome sequence of Paenibacillus cisolokensis, LC2-13A.</title>
        <authorList>
            <person name="Uke A."/>
            <person name="Chhe C."/>
            <person name="Baramee S."/>
            <person name="Kosugi A."/>
        </authorList>
    </citation>
    <scope>NUCLEOTIDE SEQUENCE [LARGE SCALE GENOMIC DNA]</scope>
    <source>
        <strain evidence="2 3">LC2-13A</strain>
    </source>
</reference>
<feature type="transmembrane region" description="Helical" evidence="1">
    <location>
        <begin position="34"/>
        <end position="52"/>
    </location>
</feature>
<proteinExistence type="predicted"/>
<accession>A0ABQ4N653</accession>
<name>A0ABQ4N653_9BACL</name>
<keyword evidence="3" id="KW-1185">Reference proteome</keyword>
<gene>
    <name evidence="2" type="ORF">PACILC2_22260</name>
</gene>
<evidence type="ECO:0000313" key="2">
    <source>
        <dbReference type="EMBL" id="GIQ63658.1"/>
    </source>
</evidence>
<keyword evidence="1" id="KW-1133">Transmembrane helix</keyword>
<dbReference type="RefSeq" id="WP_213528746.1">
    <property type="nucleotide sequence ID" value="NZ_BOVJ01000068.1"/>
</dbReference>